<dbReference type="GO" id="GO:0016226">
    <property type="term" value="P:iron-sulfur cluster assembly"/>
    <property type="evidence" value="ECO:0007669"/>
    <property type="project" value="InterPro"/>
</dbReference>
<dbReference type="EMBL" id="JAIOIV010000127">
    <property type="protein sequence ID" value="MBZ0157768.1"/>
    <property type="molecule type" value="Genomic_DNA"/>
</dbReference>
<dbReference type="PANTHER" id="PTHR11178:SF25">
    <property type="entry name" value="NIFU-LIKE PROTEIN 3, CHLOROPLASTIC"/>
    <property type="match status" value="1"/>
</dbReference>
<organism evidence="3 4">
    <name type="scientific">Candidatus Nitrobium versatile</name>
    <dbReference type="NCBI Taxonomy" id="2884831"/>
    <lineage>
        <taxon>Bacteria</taxon>
        <taxon>Pseudomonadati</taxon>
        <taxon>Nitrospirota</taxon>
        <taxon>Nitrospiria</taxon>
        <taxon>Nitrospirales</taxon>
        <taxon>Nitrospiraceae</taxon>
        <taxon>Candidatus Nitrobium</taxon>
    </lineage>
</organism>
<sequence length="74" mass="8205">MVAKERVEEVLKKIRPGLESEGGDIELIEVKDDIVYVKLKGACGTCPMSTLTMKNWVEATMKREIPEVKAVQAA</sequence>
<evidence type="ECO:0000313" key="4">
    <source>
        <dbReference type="Proteomes" id="UP000705867"/>
    </source>
</evidence>
<comment type="similarity">
    <text evidence="1">Belongs to the NifU family.</text>
</comment>
<gene>
    <name evidence="3" type="ORF">K8I29_16350</name>
</gene>
<comment type="caution">
    <text evidence="3">The sequence shown here is derived from an EMBL/GenBank/DDBJ whole genome shotgun (WGS) entry which is preliminary data.</text>
</comment>
<accession>A0A953SH27</accession>
<proteinExistence type="inferred from homology"/>
<dbReference type="Proteomes" id="UP000705867">
    <property type="component" value="Unassembled WGS sequence"/>
</dbReference>
<dbReference type="InterPro" id="IPR034904">
    <property type="entry name" value="FSCA_dom_sf"/>
</dbReference>
<evidence type="ECO:0000259" key="2">
    <source>
        <dbReference type="Pfam" id="PF01106"/>
    </source>
</evidence>
<dbReference type="InterPro" id="IPR001075">
    <property type="entry name" value="NIF_FeS_clus_asmbl_NifU_C"/>
</dbReference>
<reference evidence="3" key="2">
    <citation type="submission" date="2021-08" db="EMBL/GenBank/DDBJ databases">
        <authorList>
            <person name="Dalcin Martins P."/>
        </authorList>
    </citation>
    <scope>NUCLEOTIDE SEQUENCE</scope>
    <source>
        <strain evidence="3">MAG_39</strain>
    </source>
</reference>
<evidence type="ECO:0000313" key="3">
    <source>
        <dbReference type="EMBL" id="MBZ0157768.1"/>
    </source>
</evidence>
<reference evidence="3" key="1">
    <citation type="journal article" date="2021" name="bioRxiv">
        <title>Unraveling nitrogen, sulfur and carbon metabolic pathways and microbial community transcriptional responses to substrate deprivation and toxicity stresses in a bioreactor mimicking anoxic brackish coastal sediment conditions.</title>
        <authorList>
            <person name="Martins P.D."/>
            <person name="Echeveste M.J."/>
            <person name="Arshad A."/>
            <person name="Kurth J."/>
            <person name="Ouboter H."/>
            <person name="Jetten M.S.M."/>
            <person name="Welte C.U."/>
        </authorList>
    </citation>
    <scope>NUCLEOTIDE SEQUENCE</scope>
    <source>
        <strain evidence="3">MAG_39</strain>
    </source>
</reference>
<protein>
    <submittedName>
        <fullName evidence="3">NifU family protein</fullName>
    </submittedName>
</protein>
<dbReference type="GO" id="GO:0051536">
    <property type="term" value="F:iron-sulfur cluster binding"/>
    <property type="evidence" value="ECO:0007669"/>
    <property type="project" value="InterPro"/>
</dbReference>
<name>A0A953SH27_9BACT</name>
<dbReference type="GO" id="GO:0005506">
    <property type="term" value="F:iron ion binding"/>
    <property type="evidence" value="ECO:0007669"/>
    <property type="project" value="InterPro"/>
</dbReference>
<dbReference type="PANTHER" id="PTHR11178">
    <property type="entry name" value="IRON-SULFUR CLUSTER SCAFFOLD PROTEIN NFU-RELATED"/>
    <property type="match status" value="1"/>
</dbReference>
<dbReference type="Gene3D" id="3.30.300.130">
    <property type="entry name" value="Fe-S cluster assembly (FSCA)"/>
    <property type="match status" value="1"/>
</dbReference>
<dbReference type="Pfam" id="PF01106">
    <property type="entry name" value="NifU"/>
    <property type="match status" value="1"/>
</dbReference>
<evidence type="ECO:0000256" key="1">
    <source>
        <dbReference type="ARBA" id="ARBA00006420"/>
    </source>
</evidence>
<dbReference type="AlphaFoldDB" id="A0A953SH27"/>
<dbReference type="SUPFAM" id="SSF117916">
    <property type="entry name" value="Fe-S cluster assembly (FSCA) domain-like"/>
    <property type="match status" value="1"/>
</dbReference>
<feature type="domain" description="NIF system FeS cluster assembly NifU C-terminal" evidence="2">
    <location>
        <begin position="7"/>
        <end position="72"/>
    </location>
</feature>